<dbReference type="SMART" id="SM00903">
    <property type="entry name" value="Flavin_Reduct"/>
    <property type="match status" value="1"/>
</dbReference>
<dbReference type="SUPFAM" id="SSF50475">
    <property type="entry name" value="FMN-binding split barrel"/>
    <property type="match status" value="1"/>
</dbReference>
<comment type="caution">
    <text evidence="6">The sequence shown here is derived from an EMBL/GenBank/DDBJ whole genome shotgun (WGS) entry which is preliminary data.</text>
</comment>
<comment type="cofactor">
    <cofactor evidence="1">
        <name>FMN</name>
        <dbReference type="ChEBI" id="CHEBI:58210"/>
    </cofactor>
</comment>
<dbReference type="GO" id="GO:0010181">
    <property type="term" value="F:FMN binding"/>
    <property type="evidence" value="ECO:0007669"/>
    <property type="project" value="InterPro"/>
</dbReference>
<keyword evidence="3" id="KW-0288">FMN</keyword>
<dbReference type="Pfam" id="PF01613">
    <property type="entry name" value="Flavin_Reduct"/>
    <property type="match status" value="1"/>
</dbReference>
<dbReference type="AlphaFoldDB" id="A0A2U1CNC8"/>
<keyword evidence="7" id="KW-1185">Reference proteome</keyword>
<evidence type="ECO:0000256" key="4">
    <source>
        <dbReference type="ARBA" id="ARBA00038054"/>
    </source>
</evidence>
<proteinExistence type="inferred from homology"/>
<dbReference type="InterPro" id="IPR002563">
    <property type="entry name" value="Flavin_Rdtase-like_dom"/>
</dbReference>
<dbReference type="InterPro" id="IPR012349">
    <property type="entry name" value="Split_barrel_FMN-bd"/>
</dbReference>
<dbReference type="Gene3D" id="2.30.110.10">
    <property type="entry name" value="Electron Transport, Fmn-binding Protein, Chain A"/>
    <property type="match status" value="1"/>
</dbReference>
<dbReference type="RefSeq" id="WP_017524414.1">
    <property type="nucleotide sequence ID" value="NZ_JACCEX010000002.1"/>
</dbReference>
<name>A0A2U1CNC8_9BURK</name>
<evidence type="ECO:0000313" key="6">
    <source>
        <dbReference type="EMBL" id="PVY62526.1"/>
    </source>
</evidence>
<dbReference type="GO" id="GO:0016646">
    <property type="term" value="F:oxidoreductase activity, acting on the CH-NH group of donors, NAD or NADP as acceptor"/>
    <property type="evidence" value="ECO:0007669"/>
    <property type="project" value="UniProtKB-ARBA"/>
</dbReference>
<dbReference type="STRING" id="1231391.GCA_000308195_02063"/>
<evidence type="ECO:0000313" key="7">
    <source>
        <dbReference type="Proteomes" id="UP000246145"/>
    </source>
</evidence>
<evidence type="ECO:0000256" key="1">
    <source>
        <dbReference type="ARBA" id="ARBA00001917"/>
    </source>
</evidence>
<keyword evidence="2" id="KW-0285">Flavoprotein</keyword>
<dbReference type="EMBL" id="QEKO01000002">
    <property type="protein sequence ID" value="PVY62526.1"/>
    <property type="molecule type" value="Genomic_DNA"/>
</dbReference>
<comment type="similarity">
    <text evidence="4">Belongs to the flavoredoxin family.</text>
</comment>
<reference evidence="6 7" key="1">
    <citation type="submission" date="2018-04" db="EMBL/GenBank/DDBJ databases">
        <title>Genomic Encyclopedia of Type Strains, Phase IV (KMG-IV): sequencing the most valuable type-strain genomes for metagenomic binning, comparative biology and taxonomic classification.</title>
        <authorList>
            <person name="Goeker M."/>
        </authorList>
    </citation>
    <scope>NUCLEOTIDE SEQUENCE [LARGE SCALE GENOMIC DNA]</scope>
    <source>
        <strain evidence="6 7">DSM 10065</strain>
    </source>
</reference>
<organism evidence="6 7">
    <name type="scientific">Pusillimonas noertemannii</name>
    <dbReference type="NCBI Taxonomy" id="305977"/>
    <lineage>
        <taxon>Bacteria</taxon>
        <taxon>Pseudomonadati</taxon>
        <taxon>Pseudomonadota</taxon>
        <taxon>Betaproteobacteria</taxon>
        <taxon>Burkholderiales</taxon>
        <taxon>Alcaligenaceae</taxon>
        <taxon>Pusillimonas</taxon>
    </lineage>
</organism>
<dbReference type="OrthoDB" id="5946411at2"/>
<evidence type="ECO:0000256" key="2">
    <source>
        <dbReference type="ARBA" id="ARBA00022630"/>
    </source>
</evidence>
<accession>A0A2U1CNC8</accession>
<feature type="domain" description="Flavin reductase like" evidence="5">
    <location>
        <begin position="38"/>
        <end position="190"/>
    </location>
</feature>
<protein>
    <submittedName>
        <fullName evidence="6">Flavin reductase (DIM6/NTAB) family NADH-FMN oxidoreductase RutF</fullName>
    </submittedName>
</protein>
<dbReference type="PANTHER" id="PTHR33798">
    <property type="entry name" value="FLAVOPROTEIN OXYGENASE"/>
    <property type="match status" value="1"/>
</dbReference>
<gene>
    <name evidence="6" type="ORF">C7440_2020</name>
</gene>
<dbReference type="PANTHER" id="PTHR33798:SF5">
    <property type="entry name" value="FLAVIN REDUCTASE LIKE DOMAIN-CONTAINING PROTEIN"/>
    <property type="match status" value="1"/>
</dbReference>
<dbReference type="Proteomes" id="UP000246145">
    <property type="component" value="Unassembled WGS sequence"/>
</dbReference>
<evidence type="ECO:0000256" key="3">
    <source>
        <dbReference type="ARBA" id="ARBA00022643"/>
    </source>
</evidence>
<sequence>MCASPSSGPTEIAAAQGEYTSLPIADLSSSQAYKLLTGVVVPRPIAWISTRSTDGVVNIAPFSSYNYVADTPPMLAVNIGLHDDGTMKDTARNIRQTGEFVVNVTTRAALDVMNASSARYGADTSEAEQLGIQLLPGQVVGAPRVASSPVHMECRLSKIVPLGAGVNTLYIGEIVMFHLATHVYDGRHVNSEAIDPLARLGGPFYASLGEIYKRKRPLDPESDIEATTGGN</sequence>
<evidence type="ECO:0000259" key="5">
    <source>
        <dbReference type="SMART" id="SM00903"/>
    </source>
</evidence>